<comment type="caution">
    <text evidence="1">The sequence shown here is derived from an EMBL/GenBank/DDBJ whole genome shotgun (WGS) entry which is preliminary data.</text>
</comment>
<dbReference type="EMBL" id="JAFKCT010000006">
    <property type="protein sequence ID" value="MBN7812243.1"/>
    <property type="molecule type" value="Genomic_DNA"/>
</dbReference>
<keyword evidence="2" id="KW-1185">Reference proteome</keyword>
<dbReference type="RefSeq" id="WP_206579017.1">
    <property type="nucleotide sequence ID" value="NZ_JAFKCT010000006.1"/>
</dbReference>
<sequence length="199" mass="21359">MKTILHLFSRPSYLIGLLILAGGCDLIKETFPESDKDGKITCKVDGVEFEAAGKQGSVSIDFVVAEMLREGSSFHLTVWGVSEHNGGALAVGFRMGGYSLADIAPGTTLTDWDYDDALVGDFVGAMGGVEERSSPFADEAVLRASSNHSDLMSLTVDELDTVQKTLSGTFFFKAKDQDTGAEVEVTEGAFSNIQWTEVE</sequence>
<evidence type="ECO:0000313" key="2">
    <source>
        <dbReference type="Proteomes" id="UP000664317"/>
    </source>
</evidence>
<evidence type="ECO:0000313" key="1">
    <source>
        <dbReference type="EMBL" id="MBN7812243.1"/>
    </source>
</evidence>
<evidence type="ECO:0008006" key="3">
    <source>
        <dbReference type="Google" id="ProtNLM"/>
    </source>
</evidence>
<accession>A0ABS3C546</accession>
<reference evidence="1 2" key="1">
    <citation type="submission" date="2021-03" db="EMBL/GenBank/DDBJ databases">
        <title>novel species isolated from a fishpond in China.</title>
        <authorList>
            <person name="Lu H."/>
            <person name="Cai Z."/>
        </authorList>
    </citation>
    <scope>NUCLEOTIDE SEQUENCE [LARGE SCALE GENOMIC DNA]</scope>
    <source>
        <strain evidence="1 2">H41</strain>
    </source>
</reference>
<dbReference type="PROSITE" id="PS51257">
    <property type="entry name" value="PROKAR_LIPOPROTEIN"/>
    <property type="match status" value="1"/>
</dbReference>
<gene>
    <name evidence="1" type="ORF">J0A68_14915</name>
</gene>
<protein>
    <recommendedName>
        <fullName evidence="3">DUF5689 domain-containing protein</fullName>
    </recommendedName>
</protein>
<organism evidence="1 2">
    <name type="scientific">Algoriphagus oliviformis</name>
    <dbReference type="NCBI Taxonomy" id="2811231"/>
    <lineage>
        <taxon>Bacteria</taxon>
        <taxon>Pseudomonadati</taxon>
        <taxon>Bacteroidota</taxon>
        <taxon>Cytophagia</taxon>
        <taxon>Cytophagales</taxon>
        <taxon>Cyclobacteriaceae</taxon>
        <taxon>Algoriphagus</taxon>
    </lineage>
</organism>
<name>A0ABS3C546_9BACT</name>
<dbReference type="Proteomes" id="UP000664317">
    <property type="component" value="Unassembled WGS sequence"/>
</dbReference>
<proteinExistence type="predicted"/>